<dbReference type="EMBL" id="JAMYWD010000009">
    <property type="protein sequence ID" value="KAJ4960774.1"/>
    <property type="molecule type" value="Genomic_DNA"/>
</dbReference>
<name>A0A9Q0HBP7_9MAGN</name>
<gene>
    <name evidence="1" type="ORF">NE237_020684</name>
</gene>
<dbReference type="AlphaFoldDB" id="A0A9Q0HBP7"/>
<dbReference type="Proteomes" id="UP001141806">
    <property type="component" value="Unassembled WGS sequence"/>
</dbReference>
<proteinExistence type="predicted"/>
<dbReference type="OrthoDB" id="75720at2759"/>
<reference evidence="1" key="1">
    <citation type="journal article" date="2023" name="Plant J.">
        <title>The genome of the king protea, Protea cynaroides.</title>
        <authorList>
            <person name="Chang J."/>
            <person name="Duong T.A."/>
            <person name="Schoeman C."/>
            <person name="Ma X."/>
            <person name="Roodt D."/>
            <person name="Barker N."/>
            <person name="Li Z."/>
            <person name="Van de Peer Y."/>
            <person name="Mizrachi E."/>
        </authorList>
    </citation>
    <scope>NUCLEOTIDE SEQUENCE</scope>
    <source>
        <tissue evidence="1">Young leaves</tissue>
    </source>
</reference>
<protein>
    <recommendedName>
        <fullName evidence="3">Transmembrane protein</fullName>
    </recommendedName>
</protein>
<comment type="caution">
    <text evidence="1">The sequence shown here is derived from an EMBL/GenBank/DDBJ whole genome shotgun (WGS) entry which is preliminary data.</text>
</comment>
<evidence type="ECO:0000313" key="2">
    <source>
        <dbReference type="Proteomes" id="UP001141806"/>
    </source>
</evidence>
<dbReference type="PANTHER" id="PTHR13131">
    <property type="entry name" value="CYSTINOSIN"/>
    <property type="match status" value="1"/>
</dbReference>
<evidence type="ECO:0008006" key="3">
    <source>
        <dbReference type="Google" id="ProtNLM"/>
    </source>
</evidence>
<keyword evidence="2" id="KW-1185">Reference proteome</keyword>
<accession>A0A9Q0HBP7</accession>
<organism evidence="1 2">
    <name type="scientific">Protea cynaroides</name>
    <dbReference type="NCBI Taxonomy" id="273540"/>
    <lineage>
        <taxon>Eukaryota</taxon>
        <taxon>Viridiplantae</taxon>
        <taxon>Streptophyta</taxon>
        <taxon>Embryophyta</taxon>
        <taxon>Tracheophyta</taxon>
        <taxon>Spermatophyta</taxon>
        <taxon>Magnoliopsida</taxon>
        <taxon>Proteales</taxon>
        <taxon>Proteaceae</taxon>
        <taxon>Protea</taxon>
    </lineage>
</organism>
<evidence type="ECO:0000313" key="1">
    <source>
        <dbReference type="EMBL" id="KAJ4960774.1"/>
    </source>
</evidence>
<dbReference type="GO" id="GO:0005774">
    <property type="term" value="C:vacuolar membrane"/>
    <property type="evidence" value="ECO:0007669"/>
    <property type="project" value="TreeGrafter"/>
</dbReference>
<sequence>MRVSSLALFFRSNTMRSMATERFMIEFASLTDFCKVDDDDDVVYFENHFNFVTSCICVFVALPNQSWLWLISVFNTVQVIMTTIKYIPQVSVFFDVLFMFQHYVLYPSNKNVDFSNVDLESTAPLVKSSNPSEAETA</sequence>
<dbReference type="InterPro" id="IPR005282">
    <property type="entry name" value="LC_transporter"/>
</dbReference>
<dbReference type="GO" id="GO:0015184">
    <property type="term" value="F:L-cystine transmembrane transporter activity"/>
    <property type="evidence" value="ECO:0007669"/>
    <property type="project" value="TreeGrafter"/>
</dbReference>
<dbReference type="PANTHER" id="PTHR13131:SF5">
    <property type="entry name" value="CYSTINOSIN"/>
    <property type="match status" value="1"/>
</dbReference>